<name>A0AAW2I7K2_9NEOP</name>
<reference evidence="2" key="1">
    <citation type="journal article" date="2024" name="Gigascience">
        <title>Chromosome-level genome of the poultry shaft louse Menopon gallinae provides insight into the host-switching and adaptive evolution of parasitic lice.</title>
        <authorList>
            <person name="Xu Y."/>
            <person name="Ma L."/>
            <person name="Liu S."/>
            <person name="Liang Y."/>
            <person name="Liu Q."/>
            <person name="He Z."/>
            <person name="Tian L."/>
            <person name="Duan Y."/>
            <person name="Cai W."/>
            <person name="Li H."/>
            <person name="Song F."/>
        </authorList>
    </citation>
    <scope>NUCLEOTIDE SEQUENCE</scope>
    <source>
        <strain evidence="2">Cailab_2023a</strain>
    </source>
</reference>
<accession>A0AAW2I7K2</accession>
<keyword evidence="1" id="KW-0732">Signal</keyword>
<proteinExistence type="predicted"/>
<gene>
    <name evidence="2" type="ORF">PYX00_004983</name>
</gene>
<evidence type="ECO:0000256" key="1">
    <source>
        <dbReference type="SAM" id="SignalP"/>
    </source>
</evidence>
<feature type="chain" id="PRO_5043374265" evidence="1">
    <location>
        <begin position="20"/>
        <end position="331"/>
    </location>
</feature>
<comment type="caution">
    <text evidence="2">The sequence shown here is derived from an EMBL/GenBank/DDBJ whole genome shotgun (WGS) entry which is preliminary data.</text>
</comment>
<sequence length="331" mass="37476">MGLIWKAMVFLFLANVSSGVANTGSLFSELFKTITNALIASGANGPPRQQIYPSESNGISSSVYSALQTIVKNDDLQCVPRLLCEAVAGGNPGGSRQINIDKYSLSKLISYLQLDPTNSSPMLAFGRAVVLGLSNRGDPYSCIVNYPKCPKDETRLLYYLNNHRGGFFRFFDMKLPHQNYQYGQNTYYSQYTNTYKPNRYYYSRRPDNYPFKTKEKSSETYAKKYGHSITFPVRNSPSDRVIFPSEALSEPRIQTKIVPPDYKYGDNGFVFSNSQRYGKEAKGFFPLNAVTRPTHLVTDRLPSKFYFPENDDDHHSKYSDLSGKGLIFPRD</sequence>
<evidence type="ECO:0000313" key="2">
    <source>
        <dbReference type="EMBL" id="KAL0277843.1"/>
    </source>
</evidence>
<protein>
    <submittedName>
        <fullName evidence="2">Uncharacterized protein</fullName>
    </submittedName>
</protein>
<dbReference type="EMBL" id="JARGDH010000002">
    <property type="protein sequence ID" value="KAL0277843.1"/>
    <property type="molecule type" value="Genomic_DNA"/>
</dbReference>
<dbReference type="AlphaFoldDB" id="A0AAW2I7K2"/>
<feature type="signal peptide" evidence="1">
    <location>
        <begin position="1"/>
        <end position="19"/>
    </location>
</feature>
<organism evidence="2">
    <name type="scientific">Menopon gallinae</name>
    <name type="common">poultry shaft louse</name>
    <dbReference type="NCBI Taxonomy" id="328185"/>
    <lineage>
        <taxon>Eukaryota</taxon>
        <taxon>Metazoa</taxon>
        <taxon>Ecdysozoa</taxon>
        <taxon>Arthropoda</taxon>
        <taxon>Hexapoda</taxon>
        <taxon>Insecta</taxon>
        <taxon>Pterygota</taxon>
        <taxon>Neoptera</taxon>
        <taxon>Paraneoptera</taxon>
        <taxon>Psocodea</taxon>
        <taxon>Troctomorpha</taxon>
        <taxon>Phthiraptera</taxon>
        <taxon>Amblycera</taxon>
        <taxon>Menoponidae</taxon>
        <taxon>Menopon</taxon>
    </lineage>
</organism>